<name>A0A8J2VVR8_9NEOP</name>
<sequence length="175" mass="19193">MTARVTQTTNRRFSGSYPGPKAKDEPKRRSGRSEASRPRRRKRKFCRPVPNSRLYRPAPPRARPPPPPSPRPRAAWSPPAGRVLESASRVALRVLRARSSARPPSPPPPAVGPAPPRRPVGRPPPGGDAAGGGRRSLRHVRAPTLHQPGVLGRERPLLGAQRVPLRGLTNYDYLQ</sequence>
<keyword evidence="3" id="KW-1185">Reference proteome</keyword>
<dbReference type="AlphaFoldDB" id="A0A8J2VVR8"/>
<comment type="caution">
    <text evidence="2">The sequence shown here is derived from an EMBL/GenBank/DDBJ whole genome shotgun (WGS) entry which is preliminary data.</text>
</comment>
<feature type="compositionally biased region" description="Basic and acidic residues" evidence="1">
    <location>
        <begin position="21"/>
        <end position="37"/>
    </location>
</feature>
<evidence type="ECO:0000313" key="2">
    <source>
        <dbReference type="EMBL" id="CAG9580302.1"/>
    </source>
</evidence>
<dbReference type="EMBL" id="CAKASE010000079">
    <property type="protein sequence ID" value="CAG9580302.1"/>
    <property type="molecule type" value="Genomic_DNA"/>
</dbReference>
<dbReference type="Proteomes" id="UP000789524">
    <property type="component" value="Unassembled WGS sequence"/>
</dbReference>
<protein>
    <submittedName>
        <fullName evidence="2">(African queen) hypothetical protein</fullName>
    </submittedName>
</protein>
<feature type="compositionally biased region" description="Low complexity" evidence="1">
    <location>
        <begin position="72"/>
        <end position="82"/>
    </location>
</feature>
<feature type="compositionally biased region" description="Polar residues" evidence="1">
    <location>
        <begin position="1"/>
        <end position="13"/>
    </location>
</feature>
<feature type="region of interest" description="Disordered" evidence="1">
    <location>
        <begin position="1"/>
        <end position="82"/>
    </location>
</feature>
<feature type="region of interest" description="Disordered" evidence="1">
    <location>
        <begin position="94"/>
        <end position="158"/>
    </location>
</feature>
<organism evidence="2 3">
    <name type="scientific">Danaus chrysippus</name>
    <name type="common">African queen</name>
    <dbReference type="NCBI Taxonomy" id="151541"/>
    <lineage>
        <taxon>Eukaryota</taxon>
        <taxon>Metazoa</taxon>
        <taxon>Ecdysozoa</taxon>
        <taxon>Arthropoda</taxon>
        <taxon>Hexapoda</taxon>
        <taxon>Insecta</taxon>
        <taxon>Pterygota</taxon>
        <taxon>Neoptera</taxon>
        <taxon>Endopterygota</taxon>
        <taxon>Lepidoptera</taxon>
        <taxon>Glossata</taxon>
        <taxon>Ditrysia</taxon>
        <taxon>Papilionoidea</taxon>
        <taxon>Nymphalidae</taxon>
        <taxon>Danainae</taxon>
        <taxon>Danaini</taxon>
        <taxon>Danaina</taxon>
        <taxon>Danaus</taxon>
        <taxon>Anosia</taxon>
    </lineage>
</organism>
<accession>A0A8J2VVR8</accession>
<evidence type="ECO:0000256" key="1">
    <source>
        <dbReference type="SAM" id="MobiDB-lite"/>
    </source>
</evidence>
<gene>
    <name evidence="2" type="ORF">DCHRY22_LOCUS13615</name>
</gene>
<reference evidence="2" key="1">
    <citation type="submission" date="2021-09" db="EMBL/GenBank/DDBJ databases">
        <authorList>
            <person name="Martin H S."/>
        </authorList>
    </citation>
    <scope>NUCLEOTIDE SEQUENCE</scope>
</reference>
<feature type="compositionally biased region" description="Pro residues" evidence="1">
    <location>
        <begin position="57"/>
        <end position="71"/>
    </location>
</feature>
<feature type="compositionally biased region" description="Pro residues" evidence="1">
    <location>
        <begin position="103"/>
        <end position="126"/>
    </location>
</feature>
<proteinExistence type="predicted"/>
<evidence type="ECO:0000313" key="3">
    <source>
        <dbReference type="Proteomes" id="UP000789524"/>
    </source>
</evidence>